<dbReference type="PROSITE" id="PS00194">
    <property type="entry name" value="THIOREDOXIN_1"/>
    <property type="match status" value="1"/>
</dbReference>
<accession>A0A1W1ZHB1</accession>
<dbReference type="PANTHER" id="PTHR45663:SF11">
    <property type="entry name" value="GEO12009P1"/>
    <property type="match status" value="1"/>
</dbReference>
<evidence type="ECO:0000256" key="6">
    <source>
        <dbReference type="ARBA" id="ARBA00023284"/>
    </source>
</evidence>
<evidence type="ECO:0000256" key="3">
    <source>
        <dbReference type="ARBA" id="ARBA00022448"/>
    </source>
</evidence>
<dbReference type="RefSeq" id="WP_084233720.1">
    <property type="nucleotide sequence ID" value="NZ_FWXW01000002.1"/>
</dbReference>
<feature type="active site" description="Nucleophile" evidence="9">
    <location>
        <position position="33"/>
    </location>
</feature>
<keyword evidence="4" id="KW-0249">Electron transport</keyword>
<dbReference type="Pfam" id="PF00085">
    <property type="entry name" value="Thioredoxin"/>
    <property type="match status" value="1"/>
</dbReference>
<dbReference type="Proteomes" id="UP000192790">
    <property type="component" value="Unassembled WGS sequence"/>
</dbReference>
<keyword evidence="6 10" id="KW-0676">Redox-active center</keyword>
<dbReference type="Gene3D" id="3.40.30.10">
    <property type="entry name" value="Glutaredoxin"/>
    <property type="match status" value="1"/>
</dbReference>
<evidence type="ECO:0000256" key="4">
    <source>
        <dbReference type="ARBA" id="ARBA00022982"/>
    </source>
</evidence>
<dbReference type="GO" id="GO:0005737">
    <property type="term" value="C:cytoplasm"/>
    <property type="evidence" value="ECO:0007669"/>
    <property type="project" value="TreeGrafter"/>
</dbReference>
<feature type="site" description="Contributes to redox potential value" evidence="9">
    <location>
        <position position="34"/>
    </location>
</feature>
<dbReference type="PANTHER" id="PTHR45663">
    <property type="entry name" value="GEO12009P1"/>
    <property type="match status" value="1"/>
</dbReference>
<dbReference type="AlphaFoldDB" id="A0A1W1ZHB1"/>
<evidence type="ECO:0000256" key="10">
    <source>
        <dbReference type="PIRSR" id="PIRSR000077-4"/>
    </source>
</evidence>
<feature type="site" description="Deprotonates C-terminal active site Cys" evidence="9">
    <location>
        <position position="27"/>
    </location>
</feature>
<keyword evidence="3" id="KW-0813">Transport</keyword>
<dbReference type="PRINTS" id="PR00421">
    <property type="entry name" value="THIOREDOXIN"/>
</dbReference>
<reference evidence="12 13" key="1">
    <citation type="submission" date="2017-04" db="EMBL/GenBank/DDBJ databases">
        <authorList>
            <person name="Afonso C.L."/>
            <person name="Miller P.J."/>
            <person name="Scott M.A."/>
            <person name="Spackman E."/>
            <person name="Goraichik I."/>
            <person name="Dimitrov K.M."/>
            <person name="Suarez D.L."/>
            <person name="Swayne D.E."/>
        </authorList>
    </citation>
    <scope>NUCLEOTIDE SEQUENCE [LARGE SCALE GENOMIC DNA]</scope>
    <source>
        <strain evidence="12 13">DSM 12816</strain>
    </source>
</reference>
<dbReference type="SUPFAM" id="SSF52833">
    <property type="entry name" value="Thioredoxin-like"/>
    <property type="match status" value="1"/>
</dbReference>
<comment type="similarity">
    <text evidence="1 8">Belongs to the thioredoxin family.</text>
</comment>
<evidence type="ECO:0000256" key="2">
    <source>
        <dbReference type="ARBA" id="ARBA00020570"/>
    </source>
</evidence>
<dbReference type="FunFam" id="3.40.30.10:FF:000001">
    <property type="entry name" value="Thioredoxin"/>
    <property type="match status" value="1"/>
</dbReference>
<evidence type="ECO:0000313" key="12">
    <source>
        <dbReference type="EMBL" id="SMC47737.1"/>
    </source>
</evidence>
<evidence type="ECO:0000256" key="8">
    <source>
        <dbReference type="PIRNR" id="PIRNR000077"/>
    </source>
</evidence>
<feature type="site" description="Contributes to redox potential value" evidence="9">
    <location>
        <position position="35"/>
    </location>
</feature>
<keyword evidence="5 10" id="KW-1015">Disulfide bond</keyword>
<organism evidence="12 13">
    <name type="scientific">Papillibacter cinnamivorans DSM 12816</name>
    <dbReference type="NCBI Taxonomy" id="1122930"/>
    <lineage>
        <taxon>Bacteria</taxon>
        <taxon>Bacillati</taxon>
        <taxon>Bacillota</taxon>
        <taxon>Clostridia</taxon>
        <taxon>Eubacteriales</taxon>
        <taxon>Oscillospiraceae</taxon>
        <taxon>Papillibacter</taxon>
    </lineage>
</organism>
<feature type="active site" description="Nucleophile" evidence="9">
    <location>
        <position position="36"/>
    </location>
</feature>
<dbReference type="PIRSF" id="PIRSF000077">
    <property type="entry name" value="Thioredoxin"/>
    <property type="match status" value="1"/>
</dbReference>
<dbReference type="InterPro" id="IPR005746">
    <property type="entry name" value="Thioredoxin"/>
</dbReference>
<gene>
    <name evidence="12" type="ORF">SAMN02745168_1086</name>
</gene>
<feature type="disulfide bond" description="Redox-active" evidence="10">
    <location>
        <begin position="33"/>
        <end position="36"/>
    </location>
</feature>
<dbReference type="GO" id="GO:0015035">
    <property type="term" value="F:protein-disulfide reductase activity"/>
    <property type="evidence" value="ECO:0007669"/>
    <property type="project" value="UniProtKB-UniRule"/>
</dbReference>
<dbReference type="STRING" id="1122930.SAMN02745168_1086"/>
<proteinExistence type="inferred from homology"/>
<dbReference type="PROSITE" id="PS51352">
    <property type="entry name" value="THIOREDOXIN_2"/>
    <property type="match status" value="1"/>
</dbReference>
<dbReference type="CDD" id="cd02947">
    <property type="entry name" value="TRX_family"/>
    <property type="match status" value="1"/>
</dbReference>
<feature type="domain" description="Thioredoxin" evidence="11">
    <location>
        <begin position="1"/>
        <end position="108"/>
    </location>
</feature>
<dbReference type="OrthoDB" id="9790390at2"/>
<keyword evidence="13" id="KW-1185">Reference proteome</keyword>
<evidence type="ECO:0000256" key="1">
    <source>
        <dbReference type="ARBA" id="ARBA00008987"/>
    </source>
</evidence>
<sequence length="108" mass="12111">MANEKAVHLNEKSFDEVIPQNKVALVDFWASWCGPCRMVGPVIEQLADQYNGKALIGKVNVDEESELAMRYQVMSIPTVILFRNGKEIAREVGVMPKDKYASLLEANL</sequence>
<evidence type="ECO:0000256" key="7">
    <source>
        <dbReference type="NCBIfam" id="TIGR01068"/>
    </source>
</evidence>
<dbReference type="EMBL" id="FWXW01000002">
    <property type="protein sequence ID" value="SMC47737.1"/>
    <property type="molecule type" value="Genomic_DNA"/>
</dbReference>
<evidence type="ECO:0000313" key="13">
    <source>
        <dbReference type="Proteomes" id="UP000192790"/>
    </source>
</evidence>
<name>A0A1W1ZHB1_9FIRM</name>
<evidence type="ECO:0000256" key="9">
    <source>
        <dbReference type="PIRSR" id="PIRSR000077-1"/>
    </source>
</evidence>
<dbReference type="NCBIfam" id="TIGR01068">
    <property type="entry name" value="thioredoxin"/>
    <property type="match status" value="1"/>
</dbReference>
<dbReference type="InterPro" id="IPR013766">
    <property type="entry name" value="Thioredoxin_domain"/>
</dbReference>
<evidence type="ECO:0000259" key="11">
    <source>
        <dbReference type="PROSITE" id="PS51352"/>
    </source>
</evidence>
<dbReference type="InterPro" id="IPR017937">
    <property type="entry name" value="Thioredoxin_CS"/>
</dbReference>
<dbReference type="InterPro" id="IPR036249">
    <property type="entry name" value="Thioredoxin-like_sf"/>
</dbReference>
<evidence type="ECO:0000256" key="5">
    <source>
        <dbReference type="ARBA" id="ARBA00023157"/>
    </source>
</evidence>
<protein>
    <recommendedName>
        <fullName evidence="2 7">Thioredoxin</fullName>
    </recommendedName>
</protein>